<protein>
    <submittedName>
        <fullName evidence="1">Uncharacterized protein</fullName>
    </submittedName>
</protein>
<reference evidence="1" key="2">
    <citation type="submission" date="2021-09" db="EMBL/GenBank/DDBJ databases">
        <authorList>
            <person name="Gilroy R."/>
        </authorList>
    </citation>
    <scope>NUCLEOTIDE SEQUENCE</scope>
    <source>
        <strain evidence="1">4100</strain>
    </source>
</reference>
<proteinExistence type="predicted"/>
<dbReference type="EMBL" id="DYXT01000015">
    <property type="protein sequence ID" value="HJE38492.1"/>
    <property type="molecule type" value="Genomic_DNA"/>
</dbReference>
<name>A0A921E7Q8_9BACT</name>
<accession>A0A921E7Q8</accession>
<organism evidence="1 2">
    <name type="scientific">Candidatus Amulumruptor caecigallinarius</name>
    <dbReference type="NCBI Taxonomy" id="2109911"/>
    <lineage>
        <taxon>Bacteria</taxon>
        <taxon>Pseudomonadati</taxon>
        <taxon>Bacteroidota</taxon>
        <taxon>Bacteroidia</taxon>
        <taxon>Bacteroidales</taxon>
        <taxon>Muribaculaceae</taxon>
        <taxon>Candidatus Amulumruptor</taxon>
    </lineage>
</organism>
<comment type="caution">
    <text evidence="1">The sequence shown here is derived from an EMBL/GenBank/DDBJ whole genome shotgun (WGS) entry which is preliminary data.</text>
</comment>
<sequence length="136" mass="15567">MTQSTLRRDRDFLMSCRRIIKSMDADKSIKVSDVSAAAAAGGVTGYYMTYDYALRMIRYVRAHPSDAAKLRKRLMWEELAARVDGVMARRGLSQRDALAHVMADGTMRGYYIAPSTAMRKFYTVRAKARRHIRRPL</sequence>
<gene>
    <name evidence="1" type="ORF">K8V47_01825</name>
</gene>
<evidence type="ECO:0000313" key="1">
    <source>
        <dbReference type="EMBL" id="HJE38492.1"/>
    </source>
</evidence>
<dbReference type="Proteomes" id="UP000711407">
    <property type="component" value="Unassembled WGS sequence"/>
</dbReference>
<evidence type="ECO:0000313" key="2">
    <source>
        <dbReference type="Proteomes" id="UP000711407"/>
    </source>
</evidence>
<reference evidence="1" key="1">
    <citation type="journal article" date="2021" name="PeerJ">
        <title>Extensive microbial diversity within the chicken gut microbiome revealed by metagenomics and culture.</title>
        <authorList>
            <person name="Gilroy R."/>
            <person name="Ravi A."/>
            <person name="Getino M."/>
            <person name="Pursley I."/>
            <person name="Horton D.L."/>
            <person name="Alikhan N.F."/>
            <person name="Baker D."/>
            <person name="Gharbi K."/>
            <person name="Hall N."/>
            <person name="Watson M."/>
            <person name="Adriaenssens E.M."/>
            <person name="Foster-Nyarko E."/>
            <person name="Jarju S."/>
            <person name="Secka A."/>
            <person name="Antonio M."/>
            <person name="Oren A."/>
            <person name="Chaudhuri R.R."/>
            <person name="La Ragione R."/>
            <person name="Hildebrand F."/>
            <person name="Pallen M.J."/>
        </authorList>
    </citation>
    <scope>NUCLEOTIDE SEQUENCE</scope>
    <source>
        <strain evidence="1">4100</strain>
    </source>
</reference>
<dbReference type="AlphaFoldDB" id="A0A921E7Q8"/>